<dbReference type="Gene3D" id="3.90.550.10">
    <property type="entry name" value="Spore Coat Polysaccharide Biosynthesis Protein SpsA, Chain A"/>
    <property type="match status" value="1"/>
</dbReference>
<dbReference type="GO" id="GO:0016779">
    <property type="term" value="F:nucleotidyltransferase activity"/>
    <property type="evidence" value="ECO:0007669"/>
    <property type="project" value="UniProtKB-ARBA"/>
</dbReference>
<organism evidence="7 8">
    <name type="scientific">Pseudomonas piscis</name>
    <dbReference type="NCBI Taxonomy" id="2614538"/>
    <lineage>
        <taxon>Bacteria</taxon>
        <taxon>Pseudomonadati</taxon>
        <taxon>Pseudomonadota</taxon>
        <taxon>Gammaproteobacteria</taxon>
        <taxon>Pseudomonadales</taxon>
        <taxon>Pseudomonadaceae</taxon>
        <taxon>Pseudomonas</taxon>
    </lineage>
</organism>
<dbReference type="InterPro" id="IPR015422">
    <property type="entry name" value="PyrdxlP-dep_Trfase_small"/>
</dbReference>
<keyword evidence="4 7" id="KW-0032">Aminotransferase</keyword>
<keyword evidence="4 7" id="KW-0808">Transferase</keyword>
<accession>A0A7X1U3K1</accession>
<dbReference type="InterPro" id="IPR025877">
    <property type="entry name" value="MobA-like_NTP_Trfase"/>
</dbReference>
<dbReference type="InterPro" id="IPR004839">
    <property type="entry name" value="Aminotransferase_I/II_large"/>
</dbReference>
<comment type="similarity">
    <text evidence="4">Belongs to the class-I pyridoxal-phosphate-dependent aminotransferase family.</text>
</comment>
<dbReference type="RefSeq" id="WP_152896992.1">
    <property type="nucleotide sequence ID" value="NZ_WHUV01000001.1"/>
</dbReference>
<name>A0A7X1U3K1_9PSED</name>
<reference evidence="7 8" key="1">
    <citation type="submission" date="2019-10" db="EMBL/GenBank/DDBJ databases">
        <title>Pseudomonas dajingensis sp. nov., isolated from the profound head ulcers of farmed Murray cod (Maccullochella peelii peelii).</title>
        <authorList>
            <person name="Liu Y."/>
        </authorList>
    </citation>
    <scope>NUCLEOTIDE SEQUENCE [LARGE SCALE GENOMIC DNA]</scope>
    <source>
        <strain evidence="7 8">MC042</strain>
    </source>
</reference>
<feature type="domain" description="Aminotransferase class I/classII large" evidence="5">
    <location>
        <begin position="292"/>
        <end position="591"/>
    </location>
</feature>
<comment type="caution">
    <text evidence="7">The sequence shown here is derived from an EMBL/GenBank/DDBJ whole genome shotgun (WGS) entry which is preliminary data.</text>
</comment>
<evidence type="ECO:0000256" key="1">
    <source>
        <dbReference type="ARBA" id="ARBA00001933"/>
    </source>
</evidence>
<evidence type="ECO:0000313" key="8">
    <source>
        <dbReference type="Proteomes" id="UP000486534"/>
    </source>
</evidence>
<evidence type="ECO:0000259" key="6">
    <source>
        <dbReference type="Pfam" id="PF12804"/>
    </source>
</evidence>
<dbReference type="InterPro" id="IPR015424">
    <property type="entry name" value="PyrdxlP-dep_Trfase"/>
</dbReference>
<dbReference type="EMBL" id="WHUV01000001">
    <property type="protein sequence ID" value="MQA53055.1"/>
    <property type="molecule type" value="Genomic_DNA"/>
</dbReference>
<dbReference type="EC" id="2.6.1.-" evidence="4"/>
<sequence>MNNNTAILLCAGRGSRLANRTENTPKPLVQTNDIAFIDNALANLERLGAGKVVVVVGYQAETITAHLEQMNTSLCFEFVYNPDWATTNNIYSLYLAREHIGRDTLIIEGDIYFSQHCLEQLMAKSADLVTLVSALGPNMEGTYTTIENDRLLGFGSTKEAGHQTLDSHYKTVNLYKIGTQEFARYVVRQLDLYIARGDKNTYYEDVFKQASLDSQWNIQPVIVDNTQWYEVDNYYDLTICNYISHQDRLGFVQNRHGGYWRYPLRDFALIYNFHFPPQQLKDKIKDNFEHILLNYPGGRRLIEESLAEFIDVPAQRLCVANGAAEIIKILPDLYPGKVLVTVPSFNEYANVFGEDRTLCLHTREAEAFAIDTQALLALCHEQRPSVVVIESPNNPTGALTPAATLQALARELQALQIALIVDESFLDFSRHADQTLLHALDEHPNLVVIRSMSKTFGIGGIRIGYLASADQALLKALNAQLPIWNLNGFAEEFLLHLPQYKDQYLASCQTVIGDTLDLQIALNDIDGLSSFETESNFVYCKTHYADARTLCRLLLEQHHIYVKECSGKRNEGSDQYLRISCRTREENIELLLALKNVMAQLARHHGHAHQQENDHAFA</sequence>
<dbReference type="AlphaFoldDB" id="A0A7X1U3K1"/>
<proteinExistence type="inferred from homology"/>
<feature type="domain" description="MobA-like NTP transferase" evidence="6">
    <location>
        <begin position="6"/>
        <end position="126"/>
    </location>
</feature>
<evidence type="ECO:0000256" key="3">
    <source>
        <dbReference type="ARBA" id="ARBA00022898"/>
    </source>
</evidence>
<dbReference type="PANTHER" id="PTHR42885:SF1">
    <property type="entry name" value="THREONINE-PHOSPHATE DECARBOXYLASE"/>
    <property type="match status" value="1"/>
</dbReference>
<dbReference type="SUPFAM" id="SSF53448">
    <property type="entry name" value="Nucleotide-diphospho-sugar transferases"/>
    <property type="match status" value="1"/>
</dbReference>
<dbReference type="InterPro" id="IPR015421">
    <property type="entry name" value="PyrdxlP-dep_Trfase_major"/>
</dbReference>
<dbReference type="SUPFAM" id="SSF53383">
    <property type="entry name" value="PLP-dependent transferases"/>
    <property type="match status" value="1"/>
</dbReference>
<dbReference type="Pfam" id="PF12804">
    <property type="entry name" value="NTP_transf_3"/>
    <property type="match status" value="1"/>
</dbReference>
<dbReference type="CDD" id="cd02523">
    <property type="entry name" value="PC_cytidylyltransferase"/>
    <property type="match status" value="1"/>
</dbReference>
<dbReference type="Proteomes" id="UP000486534">
    <property type="component" value="Unassembled WGS sequence"/>
</dbReference>
<dbReference type="InterPro" id="IPR029044">
    <property type="entry name" value="Nucleotide-diphossugar_trans"/>
</dbReference>
<evidence type="ECO:0000256" key="2">
    <source>
        <dbReference type="ARBA" id="ARBA00022842"/>
    </source>
</evidence>
<evidence type="ECO:0000259" key="5">
    <source>
        <dbReference type="Pfam" id="PF00155"/>
    </source>
</evidence>
<comment type="cofactor">
    <cofactor evidence="1 4">
        <name>pyridoxal 5'-phosphate</name>
        <dbReference type="ChEBI" id="CHEBI:597326"/>
    </cofactor>
</comment>
<dbReference type="PROSITE" id="PS00105">
    <property type="entry name" value="AA_TRANSFER_CLASS_1"/>
    <property type="match status" value="1"/>
</dbReference>
<dbReference type="GO" id="GO:0030170">
    <property type="term" value="F:pyridoxal phosphate binding"/>
    <property type="evidence" value="ECO:0007669"/>
    <property type="project" value="InterPro"/>
</dbReference>
<evidence type="ECO:0000313" key="7">
    <source>
        <dbReference type="EMBL" id="MQA53055.1"/>
    </source>
</evidence>
<dbReference type="Gene3D" id="3.90.1150.10">
    <property type="entry name" value="Aspartate Aminotransferase, domain 1"/>
    <property type="match status" value="1"/>
</dbReference>
<protein>
    <recommendedName>
        <fullName evidence="4">Aminotransferase</fullName>
        <ecNumber evidence="4">2.6.1.-</ecNumber>
    </recommendedName>
</protein>
<gene>
    <name evidence="7" type="ORF">GDH07_06880</name>
</gene>
<dbReference type="GO" id="GO:0008483">
    <property type="term" value="F:transaminase activity"/>
    <property type="evidence" value="ECO:0007669"/>
    <property type="project" value="UniProtKB-KW"/>
</dbReference>
<dbReference type="PANTHER" id="PTHR42885">
    <property type="entry name" value="HISTIDINOL-PHOSPHATE AMINOTRANSFERASE-RELATED"/>
    <property type="match status" value="1"/>
</dbReference>
<dbReference type="Gene3D" id="3.40.640.10">
    <property type="entry name" value="Type I PLP-dependent aspartate aminotransferase-like (Major domain)"/>
    <property type="match status" value="1"/>
</dbReference>
<evidence type="ECO:0000256" key="4">
    <source>
        <dbReference type="RuleBase" id="RU000481"/>
    </source>
</evidence>
<dbReference type="InterPro" id="IPR004838">
    <property type="entry name" value="NHTrfase_class1_PyrdxlP-BS"/>
</dbReference>
<keyword evidence="2" id="KW-0460">Magnesium</keyword>
<keyword evidence="3" id="KW-0663">Pyridoxal phosphate</keyword>
<dbReference type="CDD" id="cd00609">
    <property type="entry name" value="AAT_like"/>
    <property type="match status" value="1"/>
</dbReference>
<dbReference type="Pfam" id="PF00155">
    <property type="entry name" value="Aminotran_1_2"/>
    <property type="match status" value="1"/>
</dbReference>